<sequence>MGLVQSVGYQQALEHGLIDPLVWLDLIWLGGIIPSIFEDAMACIRTN</sequence>
<accession>A0A9N9FEP3</accession>
<organism evidence="1 2">
    <name type="scientific">Ambispora leptoticha</name>
    <dbReference type="NCBI Taxonomy" id="144679"/>
    <lineage>
        <taxon>Eukaryota</taxon>
        <taxon>Fungi</taxon>
        <taxon>Fungi incertae sedis</taxon>
        <taxon>Mucoromycota</taxon>
        <taxon>Glomeromycotina</taxon>
        <taxon>Glomeromycetes</taxon>
        <taxon>Archaeosporales</taxon>
        <taxon>Ambisporaceae</taxon>
        <taxon>Ambispora</taxon>
    </lineage>
</organism>
<dbReference type="Proteomes" id="UP000789508">
    <property type="component" value="Unassembled WGS sequence"/>
</dbReference>
<proteinExistence type="predicted"/>
<gene>
    <name evidence="1" type="ORF">ALEPTO_LOCUS4818</name>
</gene>
<reference evidence="1" key="1">
    <citation type="submission" date="2021-06" db="EMBL/GenBank/DDBJ databases">
        <authorList>
            <person name="Kallberg Y."/>
            <person name="Tangrot J."/>
            <person name="Rosling A."/>
        </authorList>
    </citation>
    <scope>NUCLEOTIDE SEQUENCE</scope>
    <source>
        <strain evidence="1">FL130A</strain>
    </source>
</reference>
<comment type="caution">
    <text evidence="1">The sequence shown here is derived from an EMBL/GenBank/DDBJ whole genome shotgun (WGS) entry which is preliminary data.</text>
</comment>
<protein>
    <submittedName>
        <fullName evidence="1">10671_t:CDS:1</fullName>
    </submittedName>
</protein>
<name>A0A9N9FEP3_9GLOM</name>
<keyword evidence="2" id="KW-1185">Reference proteome</keyword>
<dbReference type="EMBL" id="CAJVPS010001190">
    <property type="protein sequence ID" value="CAG8528435.1"/>
    <property type="molecule type" value="Genomic_DNA"/>
</dbReference>
<evidence type="ECO:0000313" key="2">
    <source>
        <dbReference type="Proteomes" id="UP000789508"/>
    </source>
</evidence>
<dbReference type="AlphaFoldDB" id="A0A9N9FEP3"/>
<evidence type="ECO:0000313" key="1">
    <source>
        <dbReference type="EMBL" id="CAG8528435.1"/>
    </source>
</evidence>